<dbReference type="GeneID" id="39590946"/>
<protein>
    <submittedName>
        <fullName evidence="2">Uncharacterized protein</fullName>
    </submittedName>
</protein>
<dbReference type="Proteomes" id="UP000279236">
    <property type="component" value="Unassembled WGS sequence"/>
</dbReference>
<feature type="compositionally biased region" description="Acidic residues" evidence="1">
    <location>
        <begin position="43"/>
        <end position="59"/>
    </location>
</feature>
<dbReference type="AlphaFoldDB" id="A0A427Y1F5"/>
<accession>A0A427Y1F5</accession>
<reference evidence="2 3" key="1">
    <citation type="submission" date="2018-11" db="EMBL/GenBank/DDBJ databases">
        <title>Genome sequence of Apiotrichum porosum DSM 27194.</title>
        <authorList>
            <person name="Aliyu H."/>
            <person name="Gorte O."/>
            <person name="Ochsenreither K."/>
        </authorList>
    </citation>
    <scope>NUCLEOTIDE SEQUENCE [LARGE SCALE GENOMIC DNA]</scope>
    <source>
        <strain evidence="2 3">DSM 27194</strain>
    </source>
</reference>
<name>A0A427Y1F5_9TREE</name>
<feature type="compositionally biased region" description="Basic residues" evidence="1">
    <location>
        <begin position="91"/>
        <end position="107"/>
    </location>
</feature>
<proteinExistence type="predicted"/>
<evidence type="ECO:0000313" key="2">
    <source>
        <dbReference type="EMBL" id="RSH84870.1"/>
    </source>
</evidence>
<feature type="compositionally biased region" description="Acidic residues" evidence="1">
    <location>
        <begin position="13"/>
        <end position="22"/>
    </location>
</feature>
<dbReference type="RefSeq" id="XP_028478318.1">
    <property type="nucleotide sequence ID" value="XM_028621866.1"/>
</dbReference>
<keyword evidence="3" id="KW-1185">Reference proteome</keyword>
<organism evidence="2 3">
    <name type="scientific">Apiotrichum porosum</name>
    <dbReference type="NCBI Taxonomy" id="105984"/>
    <lineage>
        <taxon>Eukaryota</taxon>
        <taxon>Fungi</taxon>
        <taxon>Dikarya</taxon>
        <taxon>Basidiomycota</taxon>
        <taxon>Agaricomycotina</taxon>
        <taxon>Tremellomycetes</taxon>
        <taxon>Trichosporonales</taxon>
        <taxon>Trichosporonaceae</taxon>
        <taxon>Apiotrichum</taxon>
    </lineage>
</organism>
<comment type="caution">
    <text evidence="2">The sequence shown here is derived from an EMBL/GenBank/DDBJ whole genome shotgun (WGS) entry which is preliminary data.</text>
</comment>
<sequence length="123" mass="13237">MFMHPLGGRDQTPENEGDEDYVLSDTEMASVSSGDEGSLSAIDTEDSEGDEDESEESDSEESKSKKGAKKNGNKNKNNKLNKKATSSQGQKKARKYGSGAHKCKVKGCSRSFPSAAKPMRQAT</sequence>
<dbReference type="EMBL" id="RSCE01000003">
    <property type="protein sequence ID" value="RSH84870.1"/>
    <property type="molecule type" value="Genomic_DNA"/>
</dbReference>
<feature type="compositionally biased region" description="Basic residues" evidence="1">
    <location>
        <begin position="65"/>
        <end position="82"/>
    </location>
</feature>
<gene>
    <name evidence="2" type="ORF">EHS24_006403</name>
</gene>
<evidence type="ECO:0000313" key="3">
    <source>
        <dbReference type="Proteomes" id="UP000279236"/>
    </source>
</evidence>
<feature type="region of interest" description="Disordered" evidence="1">
    <location>
        <begin position="1"/>
        <end position="123"/>
    </location>
</feature>
<evidence type="ECO:0000256" key="1">
    <source>
        <dbReference type="SAM" id="MobiDB-lite"/>
    </source>
</evidence>